<dbReference type="EMBL" id="FCOB02000003">
    <property type="protein sequence ID" value="SAK48241.1"/>
    <property type="molecule type" value="Genomic_DNA"/>
</dbReference>
<comment type="subunit">
    <text evidence="7">Homoheptamer.</text>
</comment>
<dbReference type="Proteomes" id="UP000054978">
    <property type="component" value="Unassembled WGS sequence"/>
</dbReference>
<organism evidence="10 11">
    <name type="scientific">Caballeronia ptereochthonis</name>
    <dbReference type="NCBI Taxonomy" id="1777144"/>
    <lineage>
        <taxon>Bacteria</taxon>
        <taxon>Pseudomonadati</taxon>
        <taxon>Pseudomonadota</taxon>
        <taxon>Betaproteobacteria</taxon>
        <taxon>Burkholderiales</taxon>
        <taxon>Burkholderiaceae</taxon>
        <taxon>Caballeronia</taxon>
    </lineage>
</organism>
<evidence type="ECO:0000256" key="2">
    <source>
        <dbReference type="ARBA" id="ARBA00008017"/>
    </source>
</evidence>
<keyword evidence="7" id="KW-0406">Ion transport</keyword>
<feature type="transmembrane region" description="Helical" evidence="7">
    <location>
        <begin position="17"/>
        <end position="35"/>
    </location>
</feature>
<dbReference type="AlphaFoldDB" id="A0A157ZRV3"/>
<dbReference type="PANTHER" id="PTHR30221:SF3">
    <property type="entry name" value="SMALL-CONDUCTANCE MECHANOSENSITIVE CHANNEL"/>
    <property type="match status" value="1"/>
</dbReference>
<evidence type="ECO:0000259" key="8">
    <source>
        <dbReference type="Pfam" id="PF00924"/>
    </source>
</evidence>
<dbReference type="InterPro" id="IPR049278">
    <property type="entry name" value="MS_channel_C"/>
</dbReference>
<comment type="function">
    <text evidence="7">Mechanosensitive channel that participates in the regulation of osmotic pressure changes within the cell, opening in response to stretch forces in the membrane lipid bilayer, without the need for other proteins. Contributes to normal resistance to hypoosmotic shock. Forms an ion channel of 1.0 nanosiemens conductance with a slight preference for anions.</text>
</comment>
<keyword evidence="5 7" id="KW-1133">Transmembrane helix</keyword>
<evidence type="ECO:0000256" key="7">
    <source>
        <dbReference type="RuleBase" id="RU369025"/>
    </source>
</evidence>
<dbReference type="STRING" id="1777144.AWB83_00977"/>
<dbReference type="InterPro" id="IPR045275">
    <property type="entry name" value="MscS_archaea/bacteria_type"/>
</dbReference>
<dbReference type="RefSeq" id="WP_087043101.1">
    <property type="nucleotide sequence ID" value="NZ_FCOB02000003.1"/>
</dbReference>
<dbReference type="InterPro" id="IPR023408">
    <property type="entry name" value="MscS_beta-dom_sf"/>
</dbReference>
<keyword evidence="11" id="KW-1185">Reference proteome</keyword>
<dbReference type="Pfam" id="PF21082">
    <property type="entry name" value="MS_channel_3rd"/>
    <property type="match status" value="1"/>
</dbReference>
<dbReference type="Gene3D" id="2.30.30.60">
    <property type="match status" value="1"/>
</dbReference>
<keyword evidence="3" id="KW-1003">Cell membrane</keyword>
<dbReference type="Pfam" id="PF00924">
    <property type="entry name" value="MS_channel_2nd"/>
    <property type="match status" value="1"/>
</dbReference>
<dbReference type="Gene3D" id="1.10.287.1260">
    <property type="match status" value="1"/>
</dbReference>
<comment type="similarity">
    <text evidence="2 7">Belongs to the MscS (TC 1.A.23) family.</text>
</comment>
<reference evidence="10" key="1">
    <citation type="submission" date="2016-01" db="EMBL/GenBank/DDBJ databases">
        <authorList>
            <person name="Peeters C."/>
        </authorList>
    </citation>
    <scope>NUCLEOTIDE SEQUENCE [LARGE SCALE GENOMIC DNA]</scope>
    <source>
        <strain evidence="10">LMG 29326</strain>
    </source>
</reference>
<gene>
    <name evidence="10" type="ORF">AWB83_00977</name>
</gene>
<dbReference type="InterPro" id="IPR010920">
    <property type="entry name" value="LSM_dom_sf"/>
</dbReference>
<evidence type="ECO:0000256" key="1">
    <source>
        <dbReference type="ARBA" id="ARBA00004651"/>
    </source>
</evidence>
<feature type="transmembrane region" description="Helical" evidence="7">
    <location>
        <begin position="56"/>
        <end position="81"/>
    </location>
</feature>
<dbReference type="InterPro" id="IPR011066">
    <property type="entry name" value="MscS_channel_C_sf"/>
</dbReference>
<protein>
    <recommendedName>
        <fullName evidence="7">Small-conductance mechanosensitive channel</fullName>
    </recommendedName>
</protein>
<keyword evidence="7" id="KW-0813">Transport</keyword>
<dbReference type="Gene3D" id="3.30.70.100">
    <property type="match status" value="1"/>
</dbReference>
<keyword evidence="7" id="KW-0407">Ion channel</keyword>
<keyword evidence="4 7" id="KW-0812">Transmembrane</keyword>
<dbReference type="PANTHER" id="PTHR30221">
    <property type="entry name" value="SMALL-CONDUCTANCE MECHANOSENSITIVE CHANNEL"/>
    <property type="match status" value="1"/>
</dbReference>
<keyword evidence="6 7" id="KW-0472">Membrane</keyword>
<feature type="domain" description="Mechanosensitive ion channel MscS C-terminal" evidence="9">
    <location>
        <begin position="178"/>
        <end position="256"/>
    </location>
</feature>
<feature type="domain" description="Mechanosensitive ion channel MscS" evidence="8">
    <location>
        <begin position="105"/>
        <end position="170"/>
    </location>
</feature>
<name>A0A157ZRV3_9BURK</name>
<dbReference type="SUPFAM" id="SSF82689">
    <property type="entry name" value="Mechanosensitive channel protein MscS (YggB), C-terminal domain"/>
    <property type="match status" value="1"/>
</dbReference>
<dbReference type="SUPFAM" id="SSF50182">
    <property type="entry name" value="Sm-like ribonucleoproteins"/>
    <property type="match status" value="1"/>
</dbReference>
<feature type="transmembrane region" description="Helical" evidence="7">
    <location>
        <begin position="87"/>
        <end position="114"/>
    </location>
</feature>
<evidence type="ECO:0000256" key="3">
    <source>
        <dbReference type="ARBA" id="ARBA00022475"/>
    </source>
</evidence>
<evidence type="ECO:0000256" key="5">
    <source>
        <dbReference type="ARBA" id="ARBA00022989"/>
    </source>
</evidence>
<evidence type="ECO:0000313" key="10">
    <source>
        <dbReference type="EMBL" id="SAK48241.1"/>
    </source>
</evidence>
<dbReference type="OrthoDB" id="9809206at2"/>
<keyword evidence="7" id="KW-0997">Cell inner membrane</keyword>
<evidence type="ECO:0000259" key="9">
    <source>
        <dbReference type="Pfam" id="PF21082"/>
    </source>
</evidence>
<dbReference type="GO" id="GO:0005886">
    <property type="term" value="C:plasma membrane"/>
    <property type="evidence" value="ECO:0007669"/>
    <property type="project" value="UniProtKB-SubCell"/>
</dbReference>
<evidence type="ECO:0000256" key="4">
    <source>
        <dbReference type="ARBA" id="ARBA00022692"/>
    </source>
</evidence>
<comment type="caution">
    <text evidence="10">The sequence shown here is derived from an EMBL/GenBank/DDBJ whole genome shotgun (WGS) entry which is preliminary data.</text>
</comment>
<comment type="caution">
    <text evidence="7">Lacks conserved residue(s) required for the propagation of feature annotation.</text>
</comment>
<dbReference type="GO" id="GO:0008381">
    <property type="term" value="F:mechanosensitive monoatomic ion channel activity"/>
    <property type="evidence" value="ECO:0007669"/>
    <property type="project" value="InterPro"/>
</dbReference>
<dbReference type="InterPro" id="IPR006685">
    <property type="entry name" value="MscS_channel_2nd"/>
</dbReference>
<accession>A0A157ZRV3</accession>
<dbReference type="InterPro" id="IPR011014">
    <property type="entry name" value="MscS_channel_TM-2"/>
</dbReference>
<evidence type="ECO:0000256" key="6">
    <source>
        <dbReference type="ARBA" id="ARBA00023136"/>
    </source>
</evidence>
<comment type="subcellular location">
    <subcellularLocation>
        <location evidence="7">Cell inner membrane</location>
        <topology evidence="7">Multi-pass membrane protein</topology>
    </subcellularLocation>
    <subcellularLocation>
        <location evidence="1">Cell membrane</location>
        <topology evidence="1">Multi-pass membrane protein</topology>
    </subcellularLocation>
</comment>
<sequence length="288" mass="30922">MNLETVRAFIMTRGVDFAIMLLGAIAVWIVGRWLINLVIRALRKLLARNGRVDPTLAHYLGSILGVILNLLLVLAILQIFGVQTTSFAALLAGLGLAIGTAWGGLLAHFAAGVFMQVLRPFKVGDFVTAGGVTGTVTELGLFGTTITTPDNVAAIVGNNKIFSDTILNFSLLPHRRVELTAKVANGVDVLDAIARLKAAVARIPNVTASPAPDVEVLSFTPEGPLLCVRPYTNTESYWQVYFDTNRAIIATFEEAGYPTPDTPVVRRVAPDTHITQMPPLPLRGDRAA</sequence>
<evidence type="ECO:0000313" key="11">
    <source>
        <dbReference type="Proteomes" id="UP000054978"/>
    </source>
</evidence>
<dbReference type="SUPFAM" id="SSF82861">
    <property type="entry name" value="Mechanosensitive channel protein MscS (YggB), transmembrane region"/>
    <property type="match status" value="1"/>
</dbReference>
<proteinExistence type="inferred from homology"/>